<keyword evidence="3" id="KW-1185">Reference proteome</keyword>
<sequence length="58" mass="6400">MSILILLLALWILWKLGIFTLKVLGILFVILLVGALIHVLLWPMVVVALLVAGYAAFN</sequence>
<evidence type="ECO:0000313" key="2">
    <source>
        <dbReference type="EMBL" id="MEE6700413.1"/>
    </source>
</evidence>
<feature type="transmembrane region" description="Helical" evidence="1">
    <location>
        <begin position="27"/>
        <end position="57"/>
    </location>
</feature>
<keyword evidence="1" id="KW-1133">Transmembrane helix</keyword>
<proteinExistence type="predicted"/>
<name>A0ABU7SRF3_9LACO</name>
<evidence type="ECO:0000256" key="1">
    <source>
        <dbReference type="SAM" id="Phobius"/>
    </source>
</evidence>
<reference evidence="2 3" key="1">
    <citation type="submission" date="2023-02" db="EMBL/GenBank/DDBJ databases">
        <title>The predominant lactic acid bacteria and yeasts involved in the spontaneous fermentation of millet during the production of the traditional porridge Hausa koko in Ghana.</title>
        <authorList>
            <person name="Atter A."/>
            <person name="Diaz M."/>
        </authorList>
    </citation>
    <scope>NUCLEOTIDE SEQUENCE [LARGE SCALE GENOMIC DNA]</scope>
    <source>
        <strain evidence="2 3">FI11552</strain>
    </source>
</reference>
<protein>
    <submittedName>
        <fullName evidence="2">Uncharacterized protein</fullName>
    </submittedName>
</protein>
<keyword evidence="1" id="KW-0472">Membrane</keyword>
<accession>A0ABU7SRF3</accession>
<organism evidence="2 3">
    <name type="scientific">Limosilactobacillus pontis</name>
    <dbReference type="NCBI Taxonomy" id="35787"/>
    <lineage>
        <taxon>Bacteria</taxon>
        <taxon>Bacillati</taxon>
        <taxon>Bacillota</taxon>
        <taxon>Bacilli</taxon>
        <taxon>Lactobacillales</taxon>
        <taxon>Lactobacillaceae</taxon>
        <taxon>Limosilactobacillus</taxon>
    </lineage>
</organism>
<keyword evidence="1" id="KW-0812">Transmembrane</keyword>
<evidence type="ECO:0000313" key="3">
    <source>
        <dbReference type="Proteomes" id="UP001335665"/>
    </source>
</evidence>
<gene>
    <name evidence="2" type="ORF">PS396_01050</name>
</gene>
<dbReference type="Proteomes" id="UP001335665">
    <property type="component" value="Unassembled WGS sequence"/>
</dbReference>
<dbReference type="EMBL" id="JAQSFA010000002">
    <property type="protein sequence ID" value="MEE6700413.1"/>
    <property type="molecule type" value="Genomic_DNA"/>
</dbReference>
<comment type="caution">
    <text evidence="2">The sequence shown here is derived from an EMBL/GenBank/DDBJ whole genome shotgun (WGS) entry which is preliminary data.</text>
</comment>
<dbReference type="RefSeq" id="WP_265890278.1">
    <property type="nucleotide sequence ID" value="NZ_JAGHGP010000058.1"/>
</dbReference>